<dbReference type="InterPro" id="IPR042262">
    <property type="entry name" value="CN_hydtase_beta_C"/>
</dbReference>
<evidence type="ECO:0000256" key="5">
    <source>
        <dbReference type="PIRNR" id="PIRNR001427"/>
    </source>
</evidence>
<proteinExistence type="inferred from homology"/>
<name>A0ABU0JIL7_9HYPH</name>
<comment type="catalytic activity">
    <reaction evidence="4 5">
        <text>an aliphatic primary amide = an aliphatic nitrile + H2O</text>
        <dbReference type="Rhea" id="RHEA:12673"/>
        <dbReference type="ChEBI" id="CHEBI:15377"/>
        <dbReference type="ChEBI" id="CHEBI:65285"/>
        <dbReference type="ChEBI" id="CHEBI:80291"/>
        <dbReference type="EC" id="4.2.1.84"/>
    </reaction>
</comment>
<reference evidence="8 9" key="1">
    <citation type="submission" date="2023-07" db="EMBL/GenBank/DDBJ databases">
        <title>Genomic Encyclopedia of Type Strains, Phase IV (KMG-IV): sequencing the most valuable type-strain genomes for metagenomic binning, comparative biology and taxonomic classification.</title>
        <authorList>
            <person name="Goeker M."/>
        </authorList>
    </citation>
    <scope>NUCLEOTIDE SEQUENCE [LARGE SCALE GENOMIC DNA]</scope>
    <source>
        <strain evidence="8 9">DSM 19619</strain>
    </source>
</reference>
<evidence type="ECO:0000259" key="6">
    <source>
        <dbReference type="Pfam" id="PF02211"/>
    </source>
</evidence>
<dbReference type="InterPro" id="IPR003168">
    <property type="entry name" value="Nitrile_hydratase_bsu"/>
</dbReference>
<dbReference type="SUPFAM" id="SSF50090">
    <property type="entry name" value="Electron transport accessory proteins"/>
    <property type="match status" value="1"/>
</dbReference>
<dbReference type="EC" id="4.2.1.84" evidence="5"/>
<evidence type="ECO:0000256" key="3">
    <source>
        <dbReference type="ARBA" id="ARBA00023239"/>
    </source>
</evidence>
<keyword evidence="9" id="KW-1185">Reference proteome</keyword>
<dbReference type="Pfam" id="PF02211">
    <property type="entry name" value="NHase_beta_C"/>
    <property type="match status" value="1"/>
</dbReference>
<evidence type="ECO:0000256" key="4">
    <source>
        <dbReference type="ARBA" id="ARBA00044877"/>
    </source>
</evidence>
<dbReference type="InterPro" id="IPR008990">
    <property type="entry name" value="Elect_transpt_acc-like_dom_sf"/>
</dbReference>
<dbReference type="GO" id="GO:0018822">
    <property type="term" value="F:nitrile hydratase activity"/>
    <property type="evidence" value="ECO:0007669"/>
    <property type="project" value="UniProtKB-EC"/>
</dbReference>
<comment type="similarity">
    <text evidence="2 5">Belongs to the nitrile hydratase subunit beta family.</text>
</comment>
<keyword evidence="3 5" id="KW-0456">Lyase</keyword>
<protein>
    <recommendedName>
        <fullName evidence="5">Nitrile hydratase subunit beta</fullName>
        <shortName evidence="5">NHase</shortName>
        <ecNumber evidence="5">4.2.1.84</ecNumber>
    </recommendedName>
</protein>
<dbReference type="EMBL" id="JAUSVX010000020">
    <property type="protein sequence ID" value="MDQ0474126.1"/>
    <property type="molecule type" value="Genomic_DNA"/>
</dbReference>
<gene>
    <name evidence="8" type="ORF">QO011_007165</name>
</gene>
<evidence type="ECO:0000313" key="9">
    <source>
        <dbReference type="Proteomes" id="UP001242480"/>
    </source>
</evidence>
<dbReference type="InterPro" id="IPR049054">
    <property type="entry name" value="CN_hydtase_beta-like_N"/>
</dbReference>
<dbReference type="Gene3D" id="2.30.30.50">
    <property type="match status" value="1"/>
</dbReference>
<evidence type="ECO:0000259" key="7">
    <source>
        <dbReference type="Pfam" id="PF21006"/>
    </source>
</evidence>
<organism evidence="8 9">
    <name type="scientific">Labrys wisconsinensis</name>
    <dbReference type="NCBI Taxonomy" id="425677"/>
    <lineage>
        <taxon>Bacteria</taxon>
        <taxon>Pseudomonadati</taxon>
        <taxon>Pseudomonadota</taxon>
        <taxon>Alphaproteobacteria</taxon>
        <taxon>Hyphomicrobiales</taxon>
        <taxon>Xanthobacteraceae</taxon>
        <taxon>Labrys</taxon>
    </lineage>
</organism>
<comment type="caution">
    <text evidence="8">The sequence shown here is derived from an EMBL/GenBank/DDBJ whole genome shotgun (WGS) entry which is preliminary data.</text>
</comment>
<dbReference type="Gene3D" id="1.10.472.20">
    <property type="entry name" value="Nitrile hydratase, beta subunit"/>
    <property type="match status" value="1"/>
</dbReference>
<dbReference type="PIRSF" id="PIRSF001427">
    <property type="entry name" value="NHase_beta"/>
    <property type="match status" value="1"/>
</dbReference>
<evidence type="ECO:0000256" key="2">
    <source>
        <dbReference type="ARBA" id="ARBA00009098"/>
    </source>
</evidence>
<dbReference type="NCBIfam" id="TIGR03888">
    <property type="entry name" value="nitrile_beta"/>
    <property type="match status" value="1"/>
</dbReference>
<dbReference type="Proteomes" id="UP001242480">
    <property type="component" value="Unassembled WGS sequence"/>
</dbReference>
<feature type="domain" description="Nitrile hydratase beta subunit-like N-terminal" evidence="7">
    <location>
        <begin position="1"/>
        <end position="104"/>
    </location>
</feature>
<comment type="function">
    <text evidence="1 5">NHase catalyzes the hydration of various nitrile compounds to the corresponding amides.</text>
</comment>
<feature type="domain" description="Nitrile hydratase beta subunit" evidence="6">
    <location>
        <begin position="123"/>
        <end position="217"/>
    </location>
</feature>
<dbReference type="InterPro" id="IPR024690">
    <property type="entry name" value="CN_hydtase_beta_dom_C"/>
</dbReference>
<accession>A0ABU0JIL7</accession>
<evidence type="ECO:0000313" key="8">
    <source>
        <dbReference type="EMBL" id="MDQ0474126.1"/>
    </source>
</evidence>
<dbReference type="RefSeq" id="WP_307283224.1">
    <property type="nucleotide sequence ID" value="NZ_JAUSVX010000020.1"/>
</dbReference>
<sequence>MNAAQDLGGMMGFGPVAPEKDEPIFHAPWEKRALALTLAMGATGSWPLDAGRHARESLPPPDYLTSSYYEIWIKGLTKLLLSTGLVSIHELSGDSAIGPGKPVKRVIPADEVPAALARGTRCDREATRPARFAVGDTVRCRHVYKTGHTRLPRYLFGRQGVIAGTHGMFVLPDSNAHGLGENPEWVYTVRFTGAELWGEGADPTLTVMADLWESYCDPV</sequence>
<dbReference type="Pfam" id="PF21006">
    <property type="entry name" value="NHase_beta_N"/>
    <property type="match status" value="1"/>
</dbReference>
<evidence type="ECO:0000256" key="1">
    <source>
        <dbReference type="ARBA" id="ARBA00004042"/>
    </source>
</evidence>